<proteinExistence type="inferred from homology"/>
<dbReference type="Gene3D" id="2.30.42.10">
    <property type="match status" value="1"/>
</dbReference>
<dbReference type="InterPro" id="IPR036034">
    <property type="entry name" value="PDZ_sf"/>
</dbReference>
<dbReference type="SUPFAM" id="SSF52096">
    <property type="entry name" value="ClpP/crotonase"/>
    <property type="match status" value="1"/>
</dbReference>
<dbReference type="CDD" id="cd06782">
    <property type="entry name" value="cpPDZ_CPP-like"/>
    <property type="match status" value="1"/>
</dbReference>
<dbReference type="EMBL" id="QRGR01000001">
    <property type="protein sequence ID" value="RDV17133.1"/>
    <property type="molecule type" value="Genomic_DNA"/>
</dbReference>
<evidence type="ECO:0000256" key="5">
    <source>
        <dbReference type="RuleBase" id="RU004404"/>
    </source>
</evidence>
<evidence type="ECO:0000256" key="1">
    <source>
        <dbReference type="ARBA" id="ARBA00009179"/>
    </source>
</evidence>
<comment type="caution">
    <text evidence="8">The sequence shown here is derived from an EMBL/GenBank/DDBJ whole genome shotgun (WGS) entry which is preliminary data.</text>
</comment>
<dbReference type="SMART" id="SM00245">
    <property type="entry name" value="TSPc"/>
    <property type="match status" value="1"/>
</dbReference>
<dbReference type="PANTHER" id="PTHR32060:SF22">
    <property type="entry name" value="CARBOXYL-TERMINAL-PROCESSING PEPTIDASE 3, CHLOROPLASTIC"/>
    <property type="match status" value="1"/>
</dbReference>
<keyword evidence="9" id="KW-1185">Reference proteome</keyword>
<name>A0A3D8LI64_9BACT</name>
<accession>A0A3D8LI64</accession>
<dbReference type="PROSITE" id="PS50106">
    <property type="entry name" value="PDZ"/>
    <property type="match status" value="1"/>
</dbReference>
<dbReference type="Pfam" id="PF03572">
    <property type="entry name" value="Peptidase_S41"/>
    <property type="match status" value="1"/>
</dbReference>
<gene>
    <name evidence="8" type="ORF">DXT99_01055</name>
</gene>
<keyword evidence="4 5" id="KW-0720">Serine protease</keyword>
<dbReference type="InterPro" id="IPR005151">
    <property type="entry name" value="Tail-specific_protease"/>
</dbReference>
<dbReference type="InterPro" id="IPR040573">
    <property type="entry name" value="TSP_N"/>
</dbReference>
<dbReference type="Pfam" id="PF17804">
    <property type="entry name" value="TSP_NTD"/>
    <property type="match status" value="1"/>
</dbReference>
<dbReference type="InterPro" id="IPR004447">
    <property type="entry name" value="Peptidase_S41A"/>
</dbReference>
<dbReference type="CDD" id="cd07560">
    <property type="entry name" value="Peptidase_S41_CPP"/>
    <property type="match status" value="1"/>
</dbReference>
<evidence type="ECO:0000256" key="2">
    <source>
        <dbReference type="ARBA" id="ARBA00022670"/>
    </source>
</evidence>
<dbReference type="GO" id="GO:0030288">
    <property type="term" value="C:outer membrane-bounded periplasmic space"/>
    <property type="evidence" value="ECO:0007669"/>
    <property type="project" value="TreeGrafter"/>
</dbReference>
<comment type="similarity">
    <text evidence="1 5">Belongs to the peptidase S41A family.</text>
</comment>
<dbReference type="PANTHER" id="PTHR32060">
    <property type="entry name" value="TAIL-SPECIFIC PROTEASE"/>
    <property type="match status" value="1"/>
</dbReference>
<keyword evidence="2 5" id="KW-0645">Protease</keyword>
<dbReference type="Pfam" id="PF00595">
    <property type="entry name" value="PDZ"/>
    <property type="match status" value="1"/>
</dbReference>
<evidence type="ECO:0000313" key="9">
    <source>
        <dbReference type="Proteomes" id="UP000256708"/>
    </source>
</evidence>
<dbReference type="GO" id="GO:0006508">
    <property type="term" value="P:proteolysis"/>
    <property type="evidence" value="ECO:0007669"/>
    <property type="project" value="UniProtKB-KW"/>
</dbReference>
<dbReference type="Pfam" id="PF11818">
    <property type="entry name" value="DUF3340"/>
    <property type="match status" value="1"/>
</dbReference>
<keyword evidence="3 5" id="KW-0378">Hydrolase</keyword>
<feature type="domain" description="PDZ" evidence="7">
    <location>
        <begin position="254"/>
        <end position="324"/>
    </location>
</feature>
<feature type="region of interest" description="Disordered" evidence="6">
    <location>
        <begin position="182"/>
        <end position="205"/>
    </location>
</feature>
<dbReference type="GO" id="GO:0008236">
    <property type="term" value="F:serine-type peptidase activity"/>
    <property type="evidence" value="ECO:0007669"/>
    <property type="project" value="UniProtKB-KW"/>
</dbReference>
<dbReference type="SMART" id="SM00228">
    <property type="entry name" value="PDZ"/>
    <property type="match status" value="1"/>
</dbReference>
<dbReference type="Gene3D" id="3.90.226.10">
    <property type="entry name" value="2-enoyl-CoA Hydratase, Chain A, domain 1"/>
    <property type="match status" value="1"/>
</dbReference>
<sequence length="713" mass="80034">MLSLTTRFKIILSVFAVILLTASFILYKSDETPEGKNQILIKALMQGLNSGHYQPEKVDDAFSQKVFDLYVQRLDFNKKFLLASDVQNLRKYRTAIDDQLREGSLEFFDVSADLIAQRTKESQAFYKEILSQPFDFSVNETIETDGEKLTYAKDRAALKEAWRKQLKYQTLVRLSEIKKEQEKALEKGDKTDTKTPEQMEKEAREKVRKSYEGLYERMERINADDRRTTFINAITNVYDPHTGYFPPKDKRNFDIEFTGRLEGIGASLQEQDNQIKVMDIVPGSPSYMQGDLKPGDVIQKVAQGDNDPVLVEGMRLDDAIQLIRGKKGTEVRLTVKKPDGSTQVIPIVRDIIVLEEGYAQSAIIDDQEKIGYIKLPGFYADFQNKDGRFSGADVKKEVEKLKAAGMEGLILDLRNNGGGSLSDAIEMAGLFVDQGPIVQVKTAEGKAVVLNDRDPQVQYDGPLVIMVNANSASASEILAAAMQDYKRAVIVGSPTYGKGTVQQFFELDEALPSQFDAFKPFGALKLTTQKFYRINGGTTQLRGVTPDIILPDAYHYIEFGEKEQEYPLPFDEIAPAKYKPWSKGNLNLAKVQTNSKNRIATNASFTLIEESAGRLKKQSDNTERSLQLEKYLAEEAKAEAASKRFEAAQESAPALNVNRLQQDLQALGSDTSKVARSREFVKNLKQDVYVEEAVAIIQSDLKPMSITGKQQKK</sequence>
<dbReference type="GO" id="GO:0007165">
    <property type="term" value="P:signal transduction"/>
    <property type="evidence" value="ECO:0007669"/>
    <property type="project" value="TreeGrafter"/>
</dbReference>
<evidence type="ECO:0000256" key="3">
    <source>
        <dbReference type="ARBA" id="ARBA00022801"/>
    </source>
</evidence>
<dbReference type="AlphaFoldDB" id="A0A3D8LI64"/>
<dbReference type="SUPFAM" id="SSF50156">
    <property type="entry name" value="PDZ domain-like"/>
    <property type="match status" value="1"/>
</dbReference>
<dbReference type="OrthoDB" id="9812068at2"/>
<evidence type="ECO:0000259" key="7">
    <source>
        <dbReference type="PROSITE" id="PS50106"/>
    </source>
</evidence>
<evidence type="ECO:0000256" key="4">
    <source>
        <dbReference type="ARBA" id="ARBA00022825"/>
    </source>
</evidence>
<evidence type="ECO:0000256" key="6">
    <source>
        <dbReference type="SAM" id="MobiDB-lite"/>
    </source>
</evidence>
<dbReference type="InterPro" id="IPR001478">
    <property type="entry name" value="PDZ"/>
</dbReference>
<dbReference type="GO" id="GO:0004175">
    <property type="term" value="F:endopeptidase activity"/>
    <property type="evidence" value="ECO:0007669"/>
    <property type="project" value="TreeGrafter"/>
</dbReference>
<dbReference type="InterPro" id="IPR029045">
    <property type="entry name" value="ClpP/crotonase-like_dom_sf"/>
</dbReference>
<reference evidence="9" key="1">
    <citation type="submission" date="2018-08" db="EMBL/GenBank/DDBJ databases">
        <authorList>
            <person name="Liu Z.-W."/>
            <person name="Du Z.-J."/>
        </authorList>
    </citation>
    <scope>NUCLEOTIDE SEQUENCE [LARGE SCALE GENOMIC DNA]</scope>
    <source>
        <strain evidence="9">H4X</strain>
    </source>
</reference>
<dbReference type="Proteomes" id="UP000256708">
    <property type="component" value="Unassembled WGS sequence"/>
</dbReference>
<protein>
    <submittedName>
        <fullName evidence="8">PDZ domain-containing protein</fullName>
    </submittedName>
</protein>
<dbReference type="NCBIfam" id="TIGR00225">
    <property type="entry name" value="prc"/>
    <property type="match status" value="1"/>
</dbReference>
<evidence type="ECO:0000313" key="8">
    <source>
        <dbReference type="EMBL" id="RDV17133.1"/>
    </source>
</evidence>
<organism evidence="8 9">
    <name type="scientific">Pontibacter diazotrophicus</name>
    <dbReference type="NCBI Taxonomy" id="1400979"/>
    <lineage>
        <taxon>Bacteria</taxon>
        <taxon>Pseudomonadati</taxon>
        <taxon>Bacteroidota</taxon>
        <taxon>Cytophagia</taxon>
        <taxon>Cytophagales</taxon>
        <taxon>Hymenobacteraceae</taxon>
        <taxon>Pontibacter</taxon>
    </lineage>
</organism>
<dbReference type="InterPro" id="IPR020992">
    <property type="entry name" value="Tail_Prtase_C"/>
</dbReference>